<dbReference type="InParanoid" id="A7F158"/>
<reference evidence="2" key="1">
    <citation type="journal article" date="2011" name="PLoS Genet.">
        <title>Genomic analysis of the necrotrophic fungal pathogens Sclerotinia sclerotiorum and Botrytis cinerea.</title>
        <authorList>
            <person name="Amselem J."/>
            <person name="Cuomo C.A."/>
            <person name="van Kan J.A."/>
            <person name="Viaud M."/>
            <person name="Benito E.P."/>
            <person name="Couloux A."/>
            <person name="Coutinho P.M."/>
            <person name="de Vries R.P."/>
            <person name="Dyer P.S."/>
            <person name="Fillinger S."/>
            <person name="Fournier E."/>
            <person name="Gout L."/>
            <person name="Hahn M."/>
            <person name="Kohn L."/>
            <person name="Lapalu N."/>
            <person name="Plummer K.M."/>
            <person name="Pradier J.M."/>
            <person name="Quevillon E."/>
            <person name="Sharon A."/>
            <person name="Simon A."/>
            <person name="ten Have A."/>
            <person name="Tudzynski B."/>
            <person name="Tudzynski P."/>
            <person name="Wincker P."/>
            <person name="Andrew M."/>
            <person name="Anthouard V."/>
            <person name="Beever R.E."/>
            <person name="Beffa R."/>
            <person name="Benoit I."/>
            <person name="Bouzid O."/>
            <person name="Brault B."/>
            <person name="Chen Z."/>
            <person name="Choquer M."/>
            <person name="Collemare J."/>
            <person name="Cotton P."/>
            <person name="Danchin E.G."/>
            <person name="Da Silva C."/>
            <person name="Gautier A."/>
            <person name="Giraud C."/>
            <person name="Giraud T."/>
            <person name="Gonzalez C."/>
            <person name="Grossetete S."/>
            <person name="Guldener U."/>
            <person name="Henrissat B."/>
            <person name="Howlett B.J."/>
            <person name="Kodira C."/>
            <person name="Kretschmer M."/>
            <person name="Lappartient A."/>
            <person name="Leroch M."/>
            <person name="Levis C."/>
            <person name="Mauceli E."/>
            <person name="Neuveglise C."/>
            <person name="Oeser B."/>
            <person name="Pearson M."/>
            <person name="Poulain J."/>
            <person name="Poussereau N."/>
            <person name="Quesneville H."/>
            <person name="Rascle C."/>
            <person name="Schumacher J."/>
            <person name="Segurens B."/>
            <person name="Sexton A."/>
            <person name="Silva E."/>
            <person name="Sirven C."/>
            <person name="Soanes D.M."/>
            <person name="Talbot N.J."/>
            <person name="Templeton M."/>
            <person name="Yandava C."/>
            <person name="Yarden O."/>
            <person name="Zeng Q."/>
            <person name="Rollins J.A."/>
            <person name="Lebrun M.H."/>
            <person name="Dickman M."/>
        </authorList>
    </citation>
    <scope>NUCLEOTIDE SEQUENCE [LARGE SCALE GENOMIC DNA]</scope>
    <source>
        <strain evidence="2">ATCC 18683 / 1980 / Ss-1</strain>
    </source>
</reference>
<name>A7F158_SCLS1</name>
<dbReference type="GeneID" id="5483514"/>
<dbReference type="Proteomes" id="UP000001312">
    <property type="component" value="Unassembled WGS sequence"/>
</dbReference>
<proteinExistence type="predicted"/>
<sequence>MLDPARRVSAGTGTSLGITFTRPKICTKISPKWGRESGFNLGVKDMEQFCANPGFVTIAFVS</sequence>
<organism evidence="1 2">
    <name type="scientific">Sclerotinia sclerotiorum (strain ATCC 18683 / 1980 / Ss-1)</name>
    <name type="common">White mold</name>
    <name type="synonym">Whetzelinia sclerotiorum</name>
    <dbReference type="NCBI Taxonomy" id="665079"/>
    <lineage>
        <taxon>Eukaryota</taxon>
        <taxon>Fungi</taxon>
        <taxon>Dikarya</taxon>
        <taxon>Ascomycota</taxon>
        <taxon>Pezizomycotina</taxon>
        <taxon>Leotiomycetes</taxon>
        <taxon>Helotiales</taxon>
        <taxon>Sclerotiniaceae</taxon>
        <taxon>Sclerotinia</taxon>
    </lineage>
</organism>
<dbReference type="RefSeq" id="XP_001587336.1">
    <property type="nucleotide sequence ID" value="XM_001587286.1"/>
</dbReference>
<dbReference type="AlphaFoldDB" id="A7F158"/>
<protein>
    <submittedName>
        <fullName evidence="1">Uncharacterized protein</fullName>
    </submittedName>
</protein>
<gene>
    <name evidence="1" type="ORF">SS1G_11328</name>
</gene>
<dbReference type="EMBL" id="CH476638">
    <property type="protein sequence ID" value="EDN95450.1"/>
    <property type="molecule type" value="Genomic_DNA"/>
</dbReference>
<evidence type="ECO:0000313" key="1">
    <source>
        <dbReference type="EMBL" id="EDN95450.1"/>
    </source>
</evidence>
<accession>A7F158</accession>
<keyword evidence="2" id="KW-1185">Reference proteome</keyword>
<dbReference type="KEGG" id="ssl:SS1G_11328"/>
<evidence type="ECO:0000313" key="2">
    <source>
        <dbReference type="Proteomes" id="UP000001312"/>
    </source>
</evidence>